<dbReference type="GO" id="GO:0005737">
    <property type="term" value="C:cytoplasm"/>
    <property type="evidence" value="ECO:0000318"/>
    <property type="project" value="GO_Central"/>
</dbReference>
<reference evidence="4 5" key="2">
    <citation type="submission" date="2025-04" db="UniProtKB">
        <authorList>
            <consortium name="RefSeq"/>
        </authorList>
    </citation>
    <scope>IDENTIFICATION</scope>
</reference>
<evidence type="ECO:0000259" key="1">
    <source>
        <dbReference type="Pfam" id="PF07985"/>
    </source>
</evidence>
<reference key="1">
    <citation type="journal article" date="2014" name="Nat. Commun.">
        <title>The tobacco genome sequence and its comparison with those of tomato and potato.</title>
        <authorList>
            <person name="Sierro N."/>
            <person name="Battey J.N."/>
            <person name="Ouadi S."/>
            <person name="Bakaher N."/>
            <person name="Bovet L."/>
            <person name="Willig A."/>
            <person name="Goepfert S."/>
            <person name="Peitsch M.C."/>
            <person name="Ivanov N.V."/>
        </authorList>
    </citation>
    <scope>NUCLEOTIDE SEQUENCE [LARGE SCALE GENOMIC DNA]</scope>
    <source>
        <strain>cv. TN90</strain>
    </source>
</reference>
<evidence type="ECO:0000259" key="2">
    <source>
        <dbReference type="Pfam" id="PF13456"/>
    </source>
</evidence>
<evidence type="ECO:0000313" key="6">
    <source>
        <dbReference type="RefSeq" id="XP_016453708.1"/>
    </source>
</evidence>
<proteinExistence type="predicted"/>
<dbReference type="PANTHER" id="PTHR28626">
    <property type="entry name" value="SRR1-LIKE PROTEIN"/>
    <property type="match status" value="1"/>
</dbReference>
<organism evidence="6">
    <name type="scientific">Nicotiana tabacum</name>
    <name type="common">Common tobacco</name>
    <dbReference type="NCBI Taxonomy" id="4097"/>
    <lineage>
        <taxon>Eukaryota</taxon>
        <taxon>Viridiplantae</taxon>
        <taxon>Streptophyta</taxon>
        <taxon>Embryophyta</taxon>
        <taxon>Tracheophyta</taxon>
        <taxon>Spermatophyta</taxon>
        <taxon>Magnoliopsida</taxon>
        <taxon>eudicotyledons</taxon>
        <taxon>Gunneridae</taxon>
        <taxon>Pentapetalae</taxon>
        <taxon>asterids</taxon>
        <taxon>lamiids</taxon>
        <taxon>Solanales</taxon>
        <taxon>Solanaceae</taxon>
        <taxon>Nicotianoideae</taxon>
        <taxon>Nicotianeae</taxon>
        <taxon>Nicotiana</taxon>
    </lineage>
</organism>
<name>A0A1S3YNM2_TOBAC</name>
<dbReference type="InterPro" id="IPR036397">
    <property type="entry name" value="RNaseH_sf"/>
</dbReference>
<dbReference type="RefSeq" id="XP_016453706.1">
    <property type="nucleotide sequence ID" value="XM_016598220.1"/>
</dbReference>
<dbReference type="InterPro" id="IPR002156">
    <property type="entry name" value="RNaseH_domain"/>
</dbReference>
<dbReference type="PANTHER" id="PTHR28626:SF4">
    <property type="entry name" value="PROTEIN SENSITIVITY TO RED LIGHT REDUCED 1-LIKE"/>
    <property type="match status" value="1"/>
</dbReference>
<dbReference type="Gene3D" id="3.30.420.10">
    <property type="entry name" value="Ribonuclease H-like superfamily/Ribonuclease H"/>
    <property type="match status" value="1"/>
</dbReference>
<dbReference type="OrthoDB" id="551431at2759"/>
<dbReference type="KEGG" id="nta:107778040"/>
<dbReference type="GO" id="GO:0004523">
    <property type="term" value="F:RNA-DNA hybrid ribonuclease activity"/>
    <property type="evidence" value="ECO:0007669"/>
    <property type="project" value="InterPro"/>
</dbReference>
<dbReference type="Proteomes" id="UP000790787">
    <property type="component" value="Chromosome 13"/>
</dbReference>
<evidence type="ECO:0000313" key="4">
    <source>
        <dbReference type="RefSeq" id="XP_016453706.1"/>
    </source>
</evidence>
<dbReference type="PaxDb" id="4097-A0A1S3YNM2"/>
<dbReference type="OMA" id="NDTAMRW"/>
<dbReference type="Pfam" id="PF13456">
    <property type="entry name" value="RVT_3"/>
    <property type="match status" value="1"/>
</dbReference>
<dbReference type="InterPro" id="IPR044730">
    <property type="entry name" value="RNase_H-like_dom_plant"/>
</dbReference>
<feature type="domain" description="RNase H type-1" evidence="2">
    <location>
        <begin position="316"/>
        <end position="425"/>
    </location>
</feature>
<evidence type="ECO:0000313" key="3">
    <source>
        <dbReference type="Proteomes" id="UP000790787"/>
    </source>
</evidence>
<dbReference type="GO" id="GO:0003676">
    <property type="term" value="F:nucleic acid binding"/>
    <property type="evidence" value="ECO:0007669"/>
    <property type="project" value="InterPro"/>
</dbReference>
<feature type="domain" description="SRR1-like" evidence="1">
    <location>
        <begin position="53"/>
        <end position="225"/>
    </location>
</feature>
<dbReference type="GO" id="GO:0005634">
    <property type="term" value="C:nucleus"/>
    <property type="evidence" value="ECO:0000318"/>
    <property type="project" value="GO_Central"/>
</dbReference>
<accession>A0A1S3YNM2</accession>
<gene>
    <name evidence="4 5 6" type="primary">LOC107778040</name>
</gene>
<dbReference type="STRING" id="4097.A0A1S3YNM2"/>
<evidence type="ECO:0000313" key="5">
    <source>
        <dbReference type="RefSeq" id="XP_016453707.1"/>
    </source>
</evidence>
<protein>
    <submittedName>
        <fullName evidence="4 5">Protein SENSITIVITY TO RED LIGHT REDUCED 1-like</fullName>
    </submittedName>
</protein>
<dbReference type="InterPro" id="IPR012942">
    <property type="entry name" value="SRR1-like"/>
</dbReference>
<dbReference type="CDD" id="cd06222">
    <property type="entry name" value="RNase_H_like"/>
    <property type="match status" value="1"/>
</dbReference>
<sequence>MNHGENMESNIDYHIQDEAERLLKEIELMTKNVENSKLYAELCFDLEQNETIQQHLFRHLGSHSCIQLVIYSLGSMEYSFHSQFQLAIVLLLKRDFSNLIGNIEVYDPAMSPADIIVFKELGFEVLTIDENCKRQVQKPTMFYMPYPNYNLIGNLLGANWSSSCINQIFLLTNSFRSTLNVIRQCDFSGETVQRLERILGFTTEIDIQTSYDMMYISLFSVFAWHFFDVDPNVDMETSLPVTEITEYKRDVKLGRSWLDMQRCLEENLLEYMQSDMTSEEFAQILGEHRGPRHLRCNSVPPPPGWIKLNIYGIGTKGDQPGRYSGAFQDETGMCLGRYSGTIHVDDNVIAGLEALRQGLIRCTEGKPNAKKLIVESDNFILVQFVNRRPEPKEITMCRLKEIFGLMKRITCAIYHVYEEANEAARLGSDER</sequence>
<dbReference type="InterPro" id="IPR040044">
    <property type="entry name" value="SRR1L"/>
</dbReference>
<dbReference type="RefSeq" id="XP_016453708.1">
    <property type="nucleotide sequence ID" value="XM_016598222.1"/>
</dbReference>
<dbReference type="RefSeq" id="XP_016453707.1">
    <property type="nucleotide sequence ID" value="XM_016598221.1"/>
</dbReference>
<dbReference type="AlphaFoldDB" id="A0A1S3YNM2"/>
<dbReference type="Pfam" id="PF07985">
    <property type="entry name" value="SRR1"/>
    <property type="match status" value="1"/>
</dbReference>
<dbReference type="GeneID" id="107778040"/>
<keyword evidence="3" id="KW-1185">Reference proteome</keyword>